<dbReference type="VEuPathDB" id="FungiDB:BO82DRAFT_359144"/>
<feature type="region of interest" description="Disordered" evidence="1">
    <location>
        <begin position="1"/>
        <end position="27"/>
    </location>
</feature>
<name>A0A319BYB0_9EURO</name>
<protein>
    <submittedName>
        <fullName evidence="2">Uncharacterized protein</fullName>
    </submittedName>
</protein>
<sequence>MCWSSTTISSMSTRPEESYRSAATELSSTSSRRYLPLRLHLSQMSKNDSKREAHRLKKRPLCSFRTEVKSLKSWSGTLAHLLPSVE</sequence>
<organism evidence="2 3">
    <name type="scientific">Aspergillus uvarum CBS 121591</name>
    <dbReference type="NCBI Taxonomy" id="1448315"/>
    <lineage>
        <taxon>Eukaryota</taxon>
        <taxon>Fungi</taxon>
        <taxon>Dikarya</taxon>
        <taxon>Ascomycota</taxon>
        <taxon>Pezizomycotina</taxon>
        <taxon>Eurotiomycetes</taxon>
        <taxon>Eurotiomycetidae</taxon>
        <taxon>Eurotiales</taxon>
        <taxon>Aspergillaceae</taxon>
        <taxon>Aspergillus</taxon>
        <taxon>Aspergillus subgen. Circumdati</taxon>
    </lineage>
</organism>
<accession>A0A319BYB0</accession>
<proteinExistence type="predicted"/>
<dbReference type="AlphaFoldDB" id="A0A319BYB0"/>
<evidence type="ECO:0000313" key="3">
    <source>
        <dbReference type="Proteomes" id="UP000248340"/>
    </source>
</evidence>
<keyword evidence="3" id="KW-1185">Reference proteome</keyword>
<evidence type="ECO:0000256" key="1">
    <source>
        <dbReference type="SAM" id="MobiDB-lite"/>
    </source>
</evidence>
<gene>
    <name evidence="2" type="ORF">BO82DRAFT_359144</name>
</gene>
<dbReference type="Proteomes" id="UP000248340">
    <property type="component" value="Unassembled WGS sequence"/>
</dbReference>
<dbReference type="EMBL" id="KZ821758">
    <property type="protein sequence ID" value="PYH76430.1"/>
    <property type="molecule type" value="Genomic_DNA"/>
</dbReference>
<evidence type="ECO:0000313" key="2">
    <source>
        <dbReference type="EMBL" id="PYH76430.1"/>
    </source>
</evidence>
<reference evidence="2 3" key="1">
    <citation type="submission" date="2016-12" db="EMBL/GenBank/DDBJ databases">
        <title>The genomes of Aspergillus section Nigri reveals drivers in fungal speciation.</title>
        <authorList>
            <consortium name="DOE Joint Genome Institute"/>
            <person name="Vesth T.C."/>
            <person name="Nybo J."/>
            <person name="Theobald S."/>
            <person name="Brandl J."/>
            <person name="Frisvad J.C."/>
            <person name="Nielsen K.F."/>
            <person name="Lyhne E.K."/>
            <person name="Kogle M.E."/>
            <person name="Kuo A."/>
            <person name="Riley R."/>
            <person name="Clum A."/>
            <person name="Nolan M."/>
            <person name="Lipzen A."/>
            <person name="Salamov A."/>
            <person name="Henrissat B."/>
            <person name="Wiebenga A."/>
            <person name="De Vries R.P."/>
            <person name="Grigoriev I.V."/>
            <person name="Mortensen U.H."/>
            <person name="Andersen M.R."/>
            <person name="Baker S.E."/>
        </authorList>
    </citation>
    <scope>NUCLEOTIDE SEQUENCE [LARGE SCALE GENOMIC DNA]</scope>
    <source>
        <strain evidence="2 3">CBS 121591</strain>
    </source>
</reference>
<feature type="compositionally biased region" description="Polar residues" evidence="1">
    <location>
        <begin position="1"/>
        <end position="13"/>
    </location>
</feature>
<dbReference type="GeneID" id="37139229"/>
<dbReference type="RefSeq" id="XP_025486630.1">
    <property type="nucleotide sequence ID" value="XM_025636488.1"/>
</dbReference>